<organism evidence="2 3">
    <name type="scientific">Helicobacter canis</name>
    <dbReference type="NCBI Taxonomy" id="29419"/>
    <lineage>
        <taxon>Bacteria</taxon>
        <taxon>Pseudomonadati</taxon>
        <taxon>Campylobacterota</taxon>
        <taxon>Epsilonproteobacteria</taxon>
        <taxon>Campylobacterales</taxon>
        <taxon>Helicobacteraceae</taxon>
        <taxon>Helicobacter</taxon>
    </lineage>
</organism>
<feature type="transmembrane region" description="Helical" evidence="1">
    <location>
        <begin position="56"/>
        <end position="77"/>
    </location>
</feature>
<proteinExistence type="predicted"/>
<keyword evidence="1" id="KW-1133">Transmembrane helix</keyword>
<dbReference type="EMBL" id="UGHV01000001">
    <property type="protein sequence ID" value="STO96815.1"/>
    <property type="molecule type" value="Genomic_DNA"/>
</dbReference>
<keyword evidence="1" id="KW-0472">Membrane</keyword>
<sequence>MDWGKVIFIFFTLSSATSTAGFLYAPDLTILFVAIALNLIATTLKIGVRKRLSSELFASSIVADLHLLPAFGVLQVFHNEKLAYVFVLGALMANIFSLILILIESAQKQDVDF</sequence>
<protein>
    <recommendedName>
        <fullName evidence="4">Integral membrane protein</fullName>
    </recommendedName>
</protein>
<reference evidence="2 3" key="1">
    <citation type="submission" date="2018-06" db="EMBL/GenBank/DDBJ databases">
        <authorList>
            <consortium name="Pathogen Informatics"/>
            <person name="Doyle S."/>
        </authorList>
    </citation>
    <scope>NUCLEOTIDE SEQUENCE [LARGE SCALE GENOMIC DNA]</scope>
    <source>
        <strain evidence="2 3">NCTC12410</strain>
    </source>
</reference>
<feature type="transmembrane region" description="Helical" evidence="1">
    <location>
        <begin position="28"/>
        <end position="44"/>
    </location>
</feature>
<dbReference type="InterPro" id="IPR045655">
    <property type="entry name" value="DUF6394"/>
</dbReference>
<dbReference type="Proteomes" id="UP000254841">
    <property type="component" value="Unassembled WGS sequence"/>
</dbReference>
<evidence type="ECO:0000313" key="3">
    <source>
        <dbReference type="Proteomes" id="UP000254841"/>
    </source>
</evidence>
<evidence type="ECO:0008006" key="4">
    <source>
        <dbReference type="Google" id="ProtNLM"/>
    </source>
</evidence>
<feature type="transmembrane region" description="Helical" evidence="1">
    <location>
        <begin position="83"/>
        <end position="103"/>
    </location>
</feature>
<keyword evidence="1" id="KW-0812">Transmembrane</keyword>
<dbReference type="OrthoDB" id="5344050at2"/>
<dbReference type="AlphaFoldDB" id="A0A377J3D9"/>
<accession>A0A377J3D9</accession>
<evidence type="ECO:0000256" key="1">
    <source>
        <dbReference type="SAM" id="Phobius"/>
    </source>
</evidence>
<name>A0A377J3D9_9HELI</name>
<evidence type="ECO:0000313" key="2">
    <source>
        <dbReference type="EMBL" id="STO96815.1"/>
    </source>
</evidence>
<dbReference type="RefSeq" id="WP_115011119.1">
    <property type="nucleotide sequence ID" value="NZ_UGHV01000001.1"/>
</dbReference>
<dbReference type="Pfam" id="PF19931">
    <property type="entry name" value="DUF6394"/>
    <property type="match status" value="1"/>
</dbReference>
<gene>
    <name evidence="2" type="ORF">NCTC12410_00632</name>
</gene>